<dbReference type="Pfam" id="PF13520">
    <property type="entry name" value="AA_permease_2"/>
    <property type="match status" value="1"/>
</dbReference>
<keyword evidence="7" id="KW-1185">Reference proteome</keyword>
<feature type="transmembrane region" description="Helical" evidence="5">
    <location>
        <begin position="453"/>
        <end position="471"/>
    </location>
</feature>
<feature type="transmembrane region" description="Helical" evidence="5">
    <location>
        <begin position="392"/>
        <end position="416"/>
    </location>
</feature>
<organism evidence="6 7">
    <name type="scientific">Acidiferrimicrobium australe</name>
    <dbReference type="NCBI Taxonomy" id="2664430"/>
    <lineage>
        <taxon>Bacteria</taxon>
        <taxon>Bacillati</taxon>
        <taxon>Actinomycetota</taxon>
        <taxon>Acidimicrobiia</taxon>
        <taxon>Acidimicrobiales</taxon>
        <taxon>Acidimicrobiaceae</taxon>
        <taxon>Acidiferrimicrobium</taxon>
    </lineage>
</organism>
<keyword evidence="2 5" id="KW-0812">Transmembrane</keyword>
<dbReference type="PANTHER" id="PTHR47704">
    <property type="entry name" value="POTASSIUM TRANSPORTER KIMA"/>
    <property type="match status" value="1"/>
</dbReference>
<dbReference type="EMBL" id="WJHE01000511">
    <property type="protein sequence ID" value="MST33191.1"/>
    <property type="molecule type" value="Genomic_DNA"/>
</dbReference>
<feature type="transmembrane region" description="Helical" evidence="5">
    <location>
        <begin position="308"/>
        <end position="332"/>
    </location>
</feature>
<feature type="transmembrane region" description="Helical" evidence="5">
    <location>
        <begin position="428"/>
        <end position="447"/>
    </location>
</feature>
<evidence type="ECO:0000313" key="6">
    <source>
        <dbReference type="EMBL" id="MST33191.1"/>
    </source>
</evidence>
<feature type="transmembrane region" description="Helical" evidence="5">
    <location>
        <begin position="177"/>
        <end position="199"/>
    </location>
</feature>
<proteinExistence type="predicted"/>
<evidence type="ECO:0000256" key="2">
    <source>
        <dbReference type="ARBA" id="ARBA00022692"/>
    </source>
</evidence>
<dbReference type="PANTHER" id="PTHR47704:SF1">
    <property type="entry name" value="POTASSIUM TRANSPORTER KIMA"/>
    <property type="match status" value="1"/>
</dbReference>
<feature type="transmembrane region" description="Helical" evidence="5">
    <location>
        <begin position="267"/>
        <end position="288"/>
    </location>
</feature>
<protein>
    <submittedName>
        <fullName evidence="6">Amino acid permease</fullName>
    </submittedName>
</protein>
<evidence type="ECO:0000256" key="5">
    <source>
        <dbReference type="SAM" id="Phobius"/>
    </source>
</evidence>
<gene>
    <name evidence="6" type="ORF">GHK86_10720</name>
</gene>
<feature type="transmembrane region" description="Helical" evidence="5">
    <location>
        <begin position="55"/>
        <end position="82"/>
    </location>
</feature>
<evidence type="ECO:0000256" key="3">
    <source>
        <dbReference type="ARBA" id="ARBA00022989"/>
    </source>
</evidence>
<feature type="transmembrane region" description="Helical" evidence="5">
    <location>
        <begin position="111"/>
        <end position="133"/>
    </location>
</feature>
<evidence type="ECO:0000313" key="7">
    <source>
        <dbReference type="Proteomes" id="UP000437736"/>
    </source>
</evidence>
<feature type="transmembrane region" description="Helical" evidence="5">
    <location>
        <begin position="366"/>
        <end position="386"/>
    </location>
</feature>
<sequence>MPEGLGYRLKNRLLGPPLTSEQLHEQKLGKVAALGVLSPDCISSTAYGSEEMLRILIPAVGVAAFSLLLPVTAAVIVVLFFVTLSYREIVMVYTKTGGSYMVSRENFGPRVAQVAAAALIIDYSVTVAVQVAAGTAAVTSALPGLLPASVEISVAVVLLMAYGNLRGLREASKVFALPTYLFILCMGGMVVVGLVRAALGDLHAHSIHVQGAVSIGHAPDVGLLMGASVFVMLKSFANGGSSLTGLEAISNGVSAFRPPSGRNARRTLVVMSVTLGTLVVGVSLLARITHAVPYLAGSPTVVAQEAEYVFGHGALGRALYLLVIVSNVAILYTGGNTSFNGFPFLTSFVAHDSFLPRWLTRRGHRLAFSNGIIVLTVIGVALLVASNSNVDSLVAVYAIGVFTGFTMAGAGMVRYHRRHRLPGWRKRQVINGFASLLSGAVVIIFAVTKFTQGAWLVVILFPVLVYALIRINRRYRR</sequence>
<feature type="non-terminal residue" evidence="6">
    <location>
        <position position="477"/>
    </location>
</feature>
<dbReference type="InterPro" id="IPR053153">
    <property type="entry name" value="APC_K+_Transporter"/>
</dbReference>
<evidence type="ECO:0000256" key="1">
    <source>
        <dbReference type="ARBA" id="ARBA00004141"/>
    </source>
</evidence>
<keyword evidence="3 5" id="KW-1133">Transmembrane helix</keyword>
<comment type="subcellular location">
    <subcellularLocation>
        <location evidence="1">Membrane</location>
        <topology evidence="1">Multi-pass membrane protein</topology>
    </subcellularLocation>
</comment>
<accession>A0ABW9QV14</accession>
<evidence type="ECO:0000256" key="4">
    <source>
        <dbReference type="ARBA" id="ARBA00023136"/>
    </source>
</evidence>
<dbReference type="Proteomes" id="UP000437736">
    <property type="component" value="Unassembled WGS sequence"/>
</dbReference>
<keyword evidence="4 5" id="KW-0472">Membrane</keyword>
<dbReference type="Gene3D" id="1.20.1740.10">
    <property type="entry name" value="Amino acid/polyamine transporter I"/>
    <property type="match status" value="1"/>
</dbReference>
<dbReference type="PIRSF" id="PIRSF006060">
    <property type="entry name" value="AA_transporter"/>
    <property type="match status" value="1"/>
</dbReference>
<name>A0ABW9QV14_9ACTN</name>
<reference evidence="6 7" key="1">
    <citation type="submission" date="2019-11" db="EMBL/GenBank/DDBJ databases">
        <title>Acidiferrimicrobium australis gen. nov., sp. nov., an acidophilic and obligately heterotrophic, member of the Actinobacteria that catalyses dissimilatory oxido- reduction of iron isolated from metal-rich acidic water in Chile.</title>
        <authorList>
            <person name="Gonzalez D."/>
            <person name="Huber K."/>
            <person name="Hedrich S."/>
            <person name="Rojas-Villalobos C."/>
            <person name="Quatrini R."/>
            <person name="Dinamarca M.A."/>
            <person name="Schwarz A."/>
            <person name="Canales C."/>
            <person name="Nancucheo I."/>
        </authorList>
    </citation>
    <scope>NUCLEOTIDE SEQUENCE [LARGE SCALE GENOMIC DNA]</scope>
    <source>
        <strain evidence="6 7">USS-CCA1</strain>
    </source>
</reference>
<comment type="caution">
    <text evidence="6">The sequence shown here is derived from an EMBL/GenBank/DDBJ whole genome shotgun (WGS) entry which is preliminary data.</text>
</comment>
<feature type="transmembrane region" description="Helical" evidence="5">
    <location>
        <begin position="145"/>
        <end position="165"/>
    </location>
</feature>
<feature type="transmembrane region" description="Helical" evidence="5">
    <location>
        <begin position="211"/>
        <end position="233"/>
    </location>
</feature>
<dbReference type="InterPro" id="IPR002293">
    <property type="entry name" value="AA/rel_permease1"/>
</dbReference>